<gene>
    <name evidence="2" type="primary">spoIIP</name>
    <name evidence="2" type="ORF">BMMGA3_12060</name>
</gene>
<keyword evidence="1" id="KW-0472">Membrane</keyword>
<dbReference type="InterPro" id="IPR010897">
    <property type="entry name" value="Spore_II_P"/>
</dbReference>
<proteinExistence type="predicted"/>
<evidence type="ECO:0000256" key="1">
    <source>
        <dbReference type="SAM" id="Phobius"/>
    </source>
</evidence>
<dbReference type="EMBL" id="CP007739">
    <property type="protein sequence ID" value="AIE60805.1"/>
    <property type="molecule type" value="Genomic_DNA"/>
</dbReference>
<dbReference type="STRING" id="796606.BMMGA3_12060"/>
<dbReference type="AlphaFoldDB" id="I3EAP5"/>
<dbReference type="eggNOG" id="COG0860">
    <property type="taxonomic scope" value="Bacteria"/>
</dbReference>
<keyword evidence="1" id="KW-0812">Transmembrane</keyword>
<keyword evidence="3" id="KW-1185">Reference proteome</keyword>
<dbReference type="NCBIfam" id="TIGR02867">
    <property type="entry name" value="spore_II_P"/>
    <property type="match status" value="1"/>
</dbReference>
<feature type="transmembrane region" description="Helical" evidence="1">
    <location>
        <begin position="21"/>
        <end position="42"/>
    </location>
</feature>
<keyword evidence="1" id="KW-1133">Transmembrane helix</keyword>
<dbReference type="Pfam" id="PF07454">
    <property type="entry name" value="SpoIIP"/>
    <property type="match status" value="1"/>
</dbReference>
<sequence>MKQIRQTGIVVSVKGTTLLKIAASILLFMLMSFSISGVLTSLKPEYRISSSSVNNAATNINGEFLFRLLGWENHYFLQGLPKNASSIKFSNVLFKLSTNISLDDPRSLLGRELPGFSLFDSKILVAGEGTNYTNMPIESSPPIDVLKAEREAALQNTEGLDESTNNGKAATPPMNTGGKKVVYIYFSHNRESFLPYLKGVADADNAYHSKINIMKVGEKLQEELESKGIGTKVEKTDIQAILNKKGWSYAQSYQESREVVQAALARNRDLTYLIDIHRDSRRRKYTTIDINGKSYAKIAFVIGAENPNYEKNLKLANVLHKLLDKKYGKGLSRGIIELKGARTNGKFNQDLSENAILIEFGGIDNTFDELYRSAEALADVFSEYYWQAERVNKPASEPAEKN</sequence>
<name>I3EAP5_BACMM</name>
<reference evidence="2 3" key="1">
    <citation type="journal article" date="2015" name="BMC Genomics">
        <title>Transcriptome analysis of thermophilic methylotrophic Bacillus methanolicus MGA3 using RNA-sequencing provides detailed insights into its previously uncharted transcriptional landscape.</title>
        <authorList>
            <person name="Irla M."/>
            <person name="Neshat A."/>
            <person name="Brautaset T."/>
            <person name="Ruckert C."/>
            <person name="Kalinowski J."/>
            <person name="Wendisch V.F."/>
        </authorList>
    </citation>
    <scope>NUCLEOTIDE SEQUENCE [LARGE SCALE GENOMIC DNA]</scope>
    <source>
        <strain evidence="3">MGA3 / ATCC 53907</strain>
    </source>
</reference>
<dbReference type="HOGENOM" id="CLU_040895_3_0_9"/>
<evidence type="ECO:0000313" key="3">
    <source>
        <dbReference type="Proteomes" id="UP000027602"/>
    </source>
</evidence>
<dbReference type="OrthoDB" id="1633470at2"/>
<dbReference type="Proteomes" id="UP000027602">
    <property type="component" value="Chromosome"/>
</dbReference>
<evidence type="ECO:0000313" key="2">
    <source>
        <dbReference type="EMBL" id="AIE60805.1"/>
    </source>
</evidence>
<accession>I3EAP5</accession>
<dbReference type="RefSeq" id="WP_004435840.1">
    <property type="nucleotide sequence ID" value="NZ_ADWW01000002.1"/>
</dbReference>
<dbReference type="Gene3D" id="3.40.630.40">
    <property type="entry name" value="Zn-dependent exopeptidases"/>
    <property type="match status" value="1"/>
</dbReference>
<dbReference type="KEGG" id="bmet:BMMGA3_12060"/>
<organism evidence="2 3">
    <name type="scientific">Bacillus methanolicus (strain MGA3 / ATCC 53907)</name>
    <dbReference type="NCBI Taxonomy" id="796606"/>
    <lineage>
        <taxon>Bacteria</taxon>
        <taxon>Bacillati</taxon>
        <taxon>Bacillota</taxon>
        <taxon>Bacilli</taxon>
        <taxon>Bacillales</taxon>
        <taxon>Bacillaceae</taxon>
        <taxon>Bacillus</taxon>
    </lineage>
</organism>
<protein>
    <submittedName>
        <fullName evidence="2">Stage II sporulation protein P</fullName>
    </submittedName>
</protein>
<dbReference type="SUPFAM" id="SSF53187">
    <property type="entry name" value="Zn-dependent exopeptidases"/>
    <property type="match status" value="1"/>
</dbReference>